<reference evidence="6" key="1">
    <citation type="submission" date="2019-01" db="EMBL/GenBank/DDBJ databases">
        <title>Sinorhodobacter populi sp. nov. isolated from the symptomatic bark tissue of Populus euramericana canker.</title>
        <authorList>
            <person name="Xu G."/>
        </authorList>
    </citation>
    <scope>NUCLEOTIDE SEQUENCE [LARGE SCALE GENOMIC DNA]</scope>
    <source>
        <strain evidence="6">CGMCC 1.12963</strain>
    </source>
</reference>
<dbReference type="RefSeq" id="WP_128156377.1">
    <property type="nucleotide sequence ID" value="NZ_JBHSOM010000006.1"/>
</dbReference>
<dbReference type="SMART" id="SM00644">
    <property type="entry name" value="Ami_2"/>
    <property type="match status" value="1"/>
</dbReference>
<dbReference type="SUPFAM" id="SSF55846">
    <property type="entry name" value="N-acetylmuramoyl-L-alanine amidase-like"/>
    <property type="match status" value="1"/>
</dbReference>
<evidence type="ECO:0000256" key="4">
    <source>
        <dbReference type="ARBA" id="ARBA00023316"/>
    </source>
</evidence>
<evidence type="ECO:0000256" key="1">
    <source>
        <dbReference type="ARBA" id="ARBA00001561"/>
    </source>
</evidence>
<comment type="caution">
    <text evidence="6">The sequence shown here is derived from an EMBL/GenBank/DDBJ whole genome shotgun (WGS) entry which is preliminary data.</text>
</comment>
<dbReference type="Proteomes" id="UP000288071">
    <property type="component" value="Unassembled WGS sequence"/>
</dbReference>
<dbReference type="EMBL" id="SAVA01000005">
    <property type="protein sequence ID" value="RWR52248.1"/>
    <property type="molecule type" value="Genomic_DNA"/>
</dbReference>
<evidence type="ECO:0000259" key="5">
    <source>
        <dbReference type="SMART" id="SM00644"/>
    </source>
</evidence>
<accession>A0A3S3LTR3</accession>
<keyword evidence="3" id="KW-0378">Hydrolase</keyword>
<evidence type="ECO:0000256" key="2">
    <source>
        <dbReference type="ARBA" id="ARBA00011901"/>
    </source>
</evidence>
<dbReference type="CDD" id="cd06583">
    <property type="entry name" value="PGRP"/>
    <property type="match status" value="1"/>
</dbReference>
<name>A0A3S3LTR3_9RHOB</name>
<evidence type="ECO:0000256" key="3">
    <source>
        <dbReference type="ARBA" id="ARBA00022801"/>
    </source>
</evidence>
<gene>
    <name evidence="6" type="ORF">EOW66_10875</name>
</gene>
<evidence type="ECO:0000313" key="7">
    <source>
        <dbReference type="Proteomes" id="UP000288071"/>
    </source>
</evidence>
<dbReference type="PANTHER" id="PTHR30417:SF1">
    <property type="entry name" value="N-ACETYLMURAMOYL-L-ALANINE AMIDASE AMID"/>
    <property type="match status" value="1"/>
</dbReference>
<proteinExistence type="predicted"/>
<dbReference type="InterPro" id="IPR002502">
    <property type="entry name" value="Amidase_domain"/>
</dbReference>
<dbReference type="EC" id="3.5.1.28" evidence="2"/>
<keyword evidence="4" id="KW-0961">Cell wall biogenesis/degradation</keyword>
<dbReference type="Gene3D" id="3.40.80.10">
    <property type="entry name" value="Peptidoglycan recognition protein-like"/>
    <property type="match status" value="1"/>
</dbReference>
<feature type="domain" description="N-acetylmuramoyl-L-alanine amidase" evidence="5">
    <location>
        <begin position="4"/>
        <end position="137"/>
    </location>
</feature>
<dbReference type="AlphaFoldDB" id="A0A3S3LTR3"/>
<dbReference type="GO" id="GO:0008745">
    <property type="term" value="F:N-acetylmuramoyl-L-alanine amidase activity"/>
    <property type="evidence" value="ECO:0007669"/>
    <property type="project" value="UniProtKB-EC"/>
</dbReference>
<protein>
    <recommendedName>
        <fullName evidence="2">N-acetylmuramoyl-L-alanine amidase</fullName>
        <ecNumber evidence="2">3.5.1.28</ecNumber>
    </recommendedName>
</protein>
<dbReference type="GO" id="GO:0009253">
    <property type="term" value="P:peptidoglycan catabolic process"/>
    <property type="evidence" value="ECO:0007669"/>
    <property type="project" value="InterPro"/>
</dbReference>
<dbReference type="GO" id="GO:0071555">
    <property type="term" value="P:cell wall organization"/>
    <property type="evidence" value="ECO:0007669"/>
    <property type="project" value="UniProtKB-KW"/>
</dbReference>
<reference evidence="6" key="2">
    <citation type="submission" date="2019-01" db="EMBL/GenBank/DDBJ databases">
        <authorList>
            <person name="Li Y."/>
        </authorList>
    </citation>
    <scope>NUCLEOTIDE SEQUENCE [LARGE SCALE GENOMIC DNA]</scope>
    <source>
        <strain evidence="6">CGMCC 1.12963</strain>
    </source>
</reference>
<dbReference type="GO" id="GO:0019867">
    <property type="term" value="C:outer membrane"/>
    <property type="evidence" value="ECO:0007669"/>
    <property type="project" value="TreeGrafter"/>
</dbReference>
<organism evidence="6 7">
    <name type="scientific">Paenirhodobacter huangdaonensis</name>
    <dbReference type="NCBI Taxonomy" id="2501515"/>
    <lineage>
        <taxon>Bacteria</taxon>
        <taxon>Pseudomonadati</taxon>
        <taxon>Pseudomonadota</taxon>
        <taxon>Alphaproteobacteria</taxon>
        <taxon>Rhodobacterales</taxon>
        <taxon>Rhodobacter group</taxon>
        <taxon>Paenirhodobacter</taxon>
    </lineage>
</organism>
<comment type="catalytic activity">
    <reaction evidence="1">
        <text>Hydrolyzes the link between N-acetylmuramoyl residues and L-amino acid residues in certain cell-wall glycopeptides.</text>
        <dbReference type="EC" id="3.5.1.28"/>
    </reaction>
</comment>
<dbReference type="InterPro" id="IPR036505">
    <property type="entry name" value="Amidase/PGRP_sf"/>
</dbReference>
<sequence>MLPSPNFGERRGQARPELIVIHYTGMQSCAAARARLCDPTAEVSAHWLLAEDGRAEALVPEAARAWHAGVGSWQGRDDVNSRSIGIELANPGDRPFPEPQMAALETLLGGIMTRWGIGPEGVIGHSDMAPDRKIDPGPRFDWRRLARGGLAVWPAPGAEATPSEEVFAALARAFGYPEAPPAVLLAAFRLRFRPRHDGPLDGIDMALVADLAARFGADGDSWRSA</sequence>
<keyword evidence="7" id="KW-1185">Reference proteome</keyword>
<dbReference type="InterPro" id="IPR051206">
    <property type="entry name" value="NAMLAA_amidase_2"/>
</dbReference>
<dbReference type="GO" id="GO:0009254">
    <property type="term" value="P:peptidoglycan turnover"/>
    <property type="evidence" value="ECO:0007669"/>
    <property type="project" value="TreeGrafter"/>
</dbReference>
<dbReference type="Pfam" id="PF01510">
    <property type="entry name" value="Amidase_2"/>
    <property type="match status" value="1"/>
</dbReference>
<evidence type="ECO:0000313" key="6">
    <source>
        <dbReference type="EMBL" id="RWR52248.1"/>
    </source>
</evidence>
<dbReference type="PANTHER" id="PTHR30417">
    <property type="entry name" value="N-ACETYLMURAMOYL-L-ALANINE AMIDASE AMID"/>
    <property type="match status" value="1"/>
</dbReference>